<dbReference type="Proteomes" id="UP000007635">
    <property type="component" value="Chromosome III"/>
</dbReference>
<evidence type="ECO:0000256" key="3">
    <source>
        <dbReference type="ARBA" id="ARBA00022729"/>
    </source>
</evidence>
<evidence type="ECO:0000313" key="9">
    <source>
        <dbReference type="Proteomes" id="UP000007635"/>
    </source>
</evidence>
<reference evidence="8 9" key="1">
    <citation type="journal article" date="2021" name="G3 (Bethesda)">
        <title>Improved contiguity of the threespine stickleback genome using long-read sequencing.</title>
        <authorList>
            <person name="Nath S."/>
            <person name="Shaw D.E."/>
            <person name="White M.A."/>
        </authorList>
    </citation>
    <scope>NUCLEOTIDE SEQUENCE [LARGE SCALE GENOMIC DNA]</scope>
    <source>
        <strain evidence="8 9">Lake Benthic</strain>
    </source>
</reference>
<dbReference type="GO" id="GO:0009755">
    <property type="term" value="P:hormone-mediated signaling pathway"/>
    <property type="evidence" value="ECO:0007669"/>
    <property type="project" value="InterPro"/>
</dbReference>
<keyword evidence="9" id="KW-1185">Reference proteome</keyword>
<dbReference type="SMART" id="SM00792">
    <property type="entry name" value="Agouti"/>
    <property type="match status" value="1"/>
</dbReference>
<keyword evidence="2" id="KW-0964">Secreted</keyword>
<feature type="disulfide bond" evidence="6">
    <location>
        <begin position="182"/>
        <end position="200"/>
    </location>
</feature>
<dbReference type="GO" id="GO:0005184">
    <property type="term" value="F:neuropeptide hormone activity"/>
    <property type="evidence" value="ECO:0007669"/>
    <property type="project" value="TreeGrafter"/>
</dbReference>
<dbReference type="PANTHER" id="PTHR16551">
    <property type="entry name" value="AGOUTI RELATED"/>
    <property type="match status" value="1"/>
</dbReference>
<dbReference type="InterPro" id="IPR007733">
    <property type="entry name" value="Agouti"/>
</dbReference>
<keyword evidence="5 6" id="KW-1015">Disulfide bond</keyword>
<dbReference type="InterPro" id="IPR036836">
    <property type="entry name" value="Agouti_dom_sf"/>
</dbReference>
<dbReference type="SUPFAM" id="SSF57055">
    <property type="entry name" value="Agouti-related protein"/>
    <property type="match status" value="1"/>
</dbReference>
<comment type="caution">
    <text evidence="6">Lacks conserved residue(s) required for the propagation of feature annotation.</text>
</comment>
<protein>
    <recommendedName>
        <fullName evidence="7">Agouti domain-containing protein</fullName>
    </recommendedName>
</protein>
<evidence type="ECO:0000256" key="4">
    <source>
        <dbReference type="ARBA" id="ARBA00022854"/>
    </source>
</evidence>
<feature type="domain" description="Agouti" evidence="7">
    <location>
        <begin position="169"/>
        <end position="207"/>
    </location>
</feature>
<feature type="disulfide bond" evidence="6">
    <location>
        <begin position="191"/>
        <end position="198"/>
    </location>
</feature>
<dbReference type="Gene3D" id="4.10.760.10">
    <property type="entry name" value="Agouti domain"/>
    <property type="match status" value="1"/>
</dbReference>
<organism evidence="8 9">
    <name type="scientific">Gasterosteus aculeatus aculeatus</name>
    <name type="common">three-spined stickleback</name>
    <dbReference type="NCBI Taxonomy" id="481459"/>
    <lineage>
        <taxon>Eukaryota</taxon>
        <taxon>Metazoa</taxon>
        <taxon>Chordata</taxon>
        <taxon>Craniata</taxon>
        <taxon>Vertebrata</taxon>
        <taxon>Euteleostomi</taxon>
        <taxon>Actinopterygii</taxon>
        <taxon>Neopterygii</taxon>
        <taxon>Teleostei</taxon>
        <taxon>Neoteleostei</taxon>
        <taxon>Acanthomorphata</taxon>
        <taxon>Eupercaria</taxon>
        <taxon>Perciformes</taxon>
        <taxon>Cottioidei</taxon>
        <taxon>Gasterosteales</taxon>
        <taxon>Gasterosteidae</taxon>
        <taxon>Gasterosteus</taxon>
    </lineage>
</organism>
<accession>A0AAQ4NVX8</accession>
<evidence type="ECO:0000313" key="8">
    <source>
        <dbReference type="Ensembl" id="ENSGACP00000029848.1"/>
    </source>
</evidence>
<dbReference type="GeneTree" id="ENSGT00730000112562"/>
<dbReference type="AlphaFoldDB" id="A0AAQ4NVX8"/>
<dbReference type="PROSITE" id="PS51150">
    <property type="entry name" value="AGOUTI_2"/>
    <property type="match status" value="1"/>
</dbReference>
<dbReference type="PANTHER" id="PTHR16551:SF5">
    <property type="entry name" value="AGOUTI-RELATED PEPTIDE 2"/>
    <property type="match status" value="1"/>
</dbReference>
<dbReference type="GO" id="GO:0007218">
    <property type="term" value="P:neuropeptide signaling pathway"/>
    <property type="evidence" value="ECO:0007669"/>
    <property type="project" value="TreeGrafter"/>
</dbReference>
<keyword evidence="4" id="KW-0960">Knottin</keyword>
<feature type="disulfide bond" evidence="6">
    <location>
        <begin position="186"/>
        <end position="207"/>
    </location>
</feature>
<name>A0AAQ4NVX8_GASAC</name>
<dbReference type="GO" id="GO:0005615">
    <property type="term" value="C:extracellular space"/>
    <property type="evidence" value="ECO:0007669"/>
    <property type="project" value="TreeGrafter"/>
</dbReference>
<evidence type="ECO:0000259" key="7">
    <source>
        <dbReference type="PROSITE" id="PS51150"/>
    </source>
</evidence>
<proteinExistence type="predicted"/>
<evidence type="ECO:0000256" key="6">
    <source>
        <dbReference type="PROSITE-ProRule" id="PRU00494"/>
    </source>
</evidence>
<sequence>MATVVLQSECCALNTVPKPPLLRATIIPCLASGPSRDGTFRSSLFVTHHVAASAHPRGLKGGEVGASQINPPRANVRLPPAPFAPHVPSTDRIVIIMRKVAGGHLLCFVLLASPLCWAEDTQRDKRSENSTVCSQVKTRGLFARKKIAAPQKSHTNKSQSSLMPPARRCGRLMGSCSTHVRCCDPCASCRCRLFNTICHCWRMNPLCLQKT</sequence>
<evidence type="ECO:0000256" key="1">
    <source>
        <dbReference type="ARBA" id="ARBA00004613"/>
    </source>
</evidence>
<reference evidence="8" key="2">
    <citation type="submission" date="2025-08" db="UniProtKB">
        <authorList>
            <consortium name="Ensembl"/>
        </authorList>
    </citation>
    <scope>IDENTIFICATION</scope>
</reference>
<reference evidence="8" key="3">
    <citation type="submission" date="2025-09" db="UniProtKB">
        <authorList>
            <consortium name="Ensembl"/>
        </authorList>
    </citation>
    <scope>IDENTIFICATION</scope>
</reference>
<evidence type="ECO:0000256" key="5">
    <source>
        <dbReference type="ARBA" id="ARBA00023157"/>
    </source>
</evidence>
<dbReference type="GO" id="GO:0070996">
    <property type="term" value="F:type 1 melanocortin receptor binding"/>
    <property type="evidence" value="ECO:0007669"/>
    <property type="project" value="TreeGrafter"/>
</dbReference>
<keyword evidence="3" id="KW-0732">Signal</keyword>
<dbReference type="GO" id="GO:2000253">
    <property type="term" value="P:positive regulation of feeding behavior"/>
    <property type="evidence" value="ECO:0007669"/>
    <property type="project" value="TreeGrafter"/>
</dbReference>
<dbReference type="Ensembl" id="ENSGACT00000082981.1">
    <property type="protein sequence ID" value="ENSGACP00000029848.1"/>
    <property type="gene ID" value="ENSGACG00000031098.1"/>
</dbReference>
<evidence type="ECO:0000256" key="2">
    <source>
        <dbReference type="ARBA" id="ARBA00022525"/>
    </source>
</evidence>
<dbReference type="Pfam" id="PF05039">
    <property type="entry name" value="Agouti"/>
    <property type="match status" value="1"/>
</dbReference>
<comment type="subcellular location">
    <subcellularLocation>
        <location evidence="1">Secreted</location>
    </subcellularLocation>
</comment>
<dbReference type="GO" id="GO:0008343">
    <property type="term" value="P:adult feeding behavior"/>
    <property type="evidence" value="ECO:0007669"/>
    <property type="project" value="TreeGrafter"/>
</dbReference>
<dbReference type="InterPro" id="IPR027300">
    <property type="entry name" value="Agouti_dom"/>
</dbReference>